<protein>
    <submittedName>
        <fullName evidence="2">Uncharacterized protein</fullName>
    </submittedName>
</protein>
<feature type="compositionally biased region" description="Polar residues" evidence="1">
    <location>
        <begin position="32"/>
        <end position="46"/>
    </location>
</feature>
<comment type="caution">
    <text evidence="2">The sequence shown here is derived from an EMBL/GenBank/DDBJ whole genome shotgun (WGS) entry which is preliminary data.</text>
</comment>
<reference evidence="2 3" key="1">
    <citation type="submission" date="2024-11" db="EMBL/GenBank/DDBJ databases">
        <title>Adaptive evolution of stress response genes in parasites aligns with host niche diversity.</title>
        <authorList>
            <person name="Hahn C."/>
            <person name="Resl P."/>
        </authorList>
    </citation>
    <scope>NUCLEOTIDE SEQUENCE [LARGE SCALE GENOMIC DNA]</scope>
    <source>
        <strain evidence="2">EGGRZ-B1_66</strain>
        <tissue evidence="2">Body</tissue>
    </source>
</reference>
<evidence type="ECO:0000313" key="3">
    <source>
        <dbReference type="Proteomes" id="UP001626550"/>
    </source>
</evidence>
<organism evidence="2 3">
    <name type="scientific">Cichlidogyrus casuarinus</name>
    <dbReference type="NCBI Taxonomy" id="1844966"/>
    <lineage>
        <taxon>Eukaryota</taxon>
        <taxon>Metazoa</taxon>
        <taxon>Spiralia</taxon>
        <taxon>Lophotrochozoa</taxon>
        <taxon>Platyhelminthes</taxon>
        <taxon>Monogenea</taxon>
        <taxon>Monopisthocotylea</taxon>
        <taxon>Dactylogyridea</taxon>
        <taxon>Ancyrocephalidae</taxon>
        <taxon>Cichlidogyrus</taxon>
    </lineage>
</organism>
<name>A0ABD2Q4R8_9PLAT</name>
<accession>A0ABD2Q4R8</accession>
<feature type="compositionally biased region" description="Acidic residues" evidence="1">
    <location>
        <begin position="61"/>
        <end position="83"/>
    </location>
</feature>
<feature type="region of interest" description="Disordered" evidence="1">
    <location>
        <begin position="25"/>
        <end position="86"/>
    </location>
</feature>
<evidence type="ECO:0000256" key="1">
    <source>
        <dbReference type="SAM" id="MobiDB-lite"/>
    </source>
</evidence>
<feature type="compositionally biased region" description="Basic residues" evidence="1">
    <location>
        <begin position="47"/>
        <end position="57"/>
    </location>
</feature>
<dbReference type="AlphaFoldDB" id="A0ABD2Q4R8"/>
<proteinExistence type="predicted"/>
<keyword evidence="3" id="KW-1185">Reference proteome</keyword>
<evidence type="ECO:0000313" key="2">
    <source>
        <dbReference type="EMBL" id="KAL3313176.1"/>
    </source>
</evidence>
<dbReference type="EMBL" id="JBJKFK010001411">
    <property type="protein sequence ID" value="KAL3313176.1"/>
    <property type="molecule type" value="Genomic_DNA"/>
</dbReference>
<gene>
    <name evidence="2" type="ORF">Ciccas_008225</name>
</gene>
<sequence length="101" mass="11612">MEEGKKLVKPERRKIRLCDIRSGVLAKKRQTGIKTQQRSPVGSSSGTKRKNPGKRKRHDDSDDIDEGDDRDDNDKGDDSDDDNDKYFKKFGLMEESKWNAI</sequence>
<dbReference type="Proteomes" id="UP001626550">
    <property type="component" value="Unassembled WGS sequence"/>
</dbReference>